<protein>
    <submittedName>
        <fullName evidence="4">LytR family transcriptional regulator</fullName>
    </submittedName>
</protein>
<dbReference type="Gene3D" id="3.30.70.2390">
    <property type="match status" value="1"/>
</dbReference>
<dbReference type="InterPro" id="IPR027381">
    <property type="entry name" value="LytR/CpsA/Psr_C"/>
</dbReference>
<evidence type="ECO:0000313" key="5">
    <source>
        <dbReference type="Proteomes" id="UP000327039"/>
    </source>
</evidence>
<comment type="caution">
    <text evidence="4">The sequence shown here is derived from an EMBL/GenBank/DDBJ whole genome shotgun (WGS) entry which is preliminary data.</text>
</comment>
<dbReference type="RefSeq" id="WP_150420102.1">
    <property type="nucleotide sequence ID" value="NZ_VYRZ01000003.1"/>
</dbReference>
<accession>A0A5J5IRU4</accession>
<feature type="region of interest" description="Disordered" evidence="1">
    <location>
        <begin position="1"/>
        <end position="20"/>
    </location>
</feature>
<evidence type="ECO:0000313" key="4">
    <source>
        <dbReference type="EMBL" id="KAA9085380.1"/>
    </source>
</evidence>
<keyword evidence="2" id="KW-1133">Transmembrane helix</keyword>
<keyword evidence="2" id="KW-0812">Transmembrane</keyword>
<organism evidence="4 5">
    <name type="scientific">Microbacterium radiodurans</name>
    <dbReference type="NCBI Taxonomy" id="661398"/>
    <lineage>
        <taxon>Bacteria</taxon>
        <taxon>Bacillati</taxon>
        <taxon>Actinomycetota</taxon>
        <taxon>Actinomycetes</taxon>
        <taxon>Micrococcales</taxon>
        <taxon>Microbacteriaceae</taxon>
        <taxon>Microbacterium</taxon>
    </lineage>
</organism>
<reference evidence="5" key="1">
    <citation type="submission" date="2019-09" db="EMBL/GenBank/DDBJ databases">
        <title>Mumia zhuanghuii sp. nov. isolated from the intestinal contents of plateau pika (Ochotona curzoniae) in the Qinghai-Tibet plateau of China.</title>
        <authorList>
            <person name="Tian Z."/>
        </authorList>
    </citation>
    <scope>NUCLEOTIDE SEQUENCE [LARGE SCALE GENOMIC DNA]</scope>
    <source>
        <strain evidence="5">DSM 25564</strain>
    </source>
</reference>
<feature type="transmembrane region" description="Helical" evidence="2">
    <location>
        <begin position="35"/>
        <end position="58"/>
    </location>
</feature>
<dbReference type="Proteomes" id="UP000327039">
    <property type="component" value="Unassembled WGS sequence"/>
</dbReference>
<sequence length="204" mass="21020">MPRTTYPKDRFDELPDGSERVGAHRAENPRLRAGLLFFWSIVAILVLVGAGIFGTLLVTGRVALFPSTEQSAGPTEAPPEAAEPVVDTTYPVLILNATPQRGLANALRDTVVGAGWDTGIVDAGEAGSQDFATTTIYYLDAADEGAARGLAQVIGGANVELSDAYPGTVGEGGSAGKQLTIVIGLDRSDGSTGTDETDGADNEG</sequence>
<dbReference type="Pfam" id="PF13399">
    <property type="entry name" value="LytR_C"/>
    <property type="match status" value="1"/>
</dbReference>
<proteinExistence type="predicted"/>
<evidence type="ECO:0000256" key="2">
    <source>
        <dbReference type="SAM" id="Phobius"/>
    </source>
</evidence>
<keyword evidence="5" id="KW-1185">Reference proteome</keyword>
<keyword evidence="2" id="KW-0472">Membrane</keyword>
<dbReference type="OrthoDB" id="5125199at2"/>
<gene>
    <name evidence="4" type="ORF">F6B42_13005</name>
</gene>
<dbReference type="AlphaFoldDB" id="A0A5J5IRU4"/>
<feature type="domain" description="LytR/CpsA/Psr regulator C-terminal" evidence="3">
    <location>
        <begin position="90"/>
        <end position="186"/>
    </location>
</feature>
<evidence type="ECO:0000259" key="3">
    <source>
        <dbReference type="Pfam" id="PF13399"/>
    </source>
</evidence>
<evidence type="ECO:0000256" key="1">
    <source>
        <dbReference type="SAM" id="MobiDB-lite"/>
    </source>
</evidence>
<name>A0A5J5IRU4_9MICO</name>
<dbReference type="EMBL" id="VYRZ01000003">
    <property type="protein sequence ID" value="KAA9085380.1"/>
    <property type="molecule type" value="Genomic_DNA"/>
</dbReference>